<dbReference type="Gene3D" id="3.30.700.10">
    <property type="entry name" value="Glycoprotein, Type 4 Pilin"/>
    <property type="match status" value="1"/>
</dbReference>
<dbReference type="NCBIfam" id="TIGR02532">
    <property type="entry name" value="IV_pilin_GFxxxE"/>
    <property type="match status" value="1"/>
</dbReference>
<dbReference type="InterPro" id="IPR045584">
    <property type="entry name" value="Pilin-like"/>
</dbReference>
<dbReference type="PROSITE" id="PS00409">
    <property type="entry name" value="PROKAR_NTER_METHYL"/>
    <property type="match status" value="1"/>
</dbReference>
<evidence type="ECO:0000313" key="2">
    <source>
        <dbReference type="EMBL" id="MBM7036689.1"/>
    </source>
</evidence>
<keyword evidence="1" id="KW-0472">Membrane</keyword>
<keyword evidence="1" id="KW-0812">Transmembrane</keyword>
<gene>
    <name evidence="2" type="ORF">JQC93_09745</name>
</gene>
<comment type="caution">
    <text evidence="2">The sequence shown here is derived from an EMBL/GenBank/DDBJ whole genome shotgun (WGS) entry which is preliminary data.</text>
</comment>
<keyword evidence="3" id="KW-1185">Reference proteome</keyword>
<dbReference type="Pfam" id="PF07963">
    <property type="entry name" value="N_methyl"/>
    <property type="match status" value="1"/>
</dbReference>
<keyword evidence="1" id="KW-1133">Transmembrane helix</keyword>
<accession>A0ABS2HKU2</accession>
<organism evidence="2 3">
    <name type="scientific">Vibrio ulleungensis</name>
    <dbReference type="NCBI Taxonomy" id="2807619"/>
    <lineage>
        <taxon>Bacteria</taxon>
        <taxon>Pseudomonadati</taxon>
        <taxon>Pseudomonadota</taxon>
        <taxon>Gammaproteobacteria</taxon>
        <taxon>Vibrionales</taxon>
        <taxon>Vibrionaceae</taxon>
        <taxon>Vibrio</taxon>
    </lineage>
</organism>
<sequence length="184" mass="19799">MRPRGFTLIELVIVIVILGVLAVTAAPRFLDLQKDARISAVNGLSAAINDAAMLSYSKAVIAGAENSPRVVAPTDSNADTYPSIETNLGYLELKYGYPESYAENGLGILDLVDLGNDDFSDSDWDVCFSSTLSNCNSSNSSNVRVGFGIADTPTKRCYVHYIEPGGTNNPSETNFYLEHATDEC</sequence>
<protein>
    <submittedName>
        <fullName evidence="2">Prepilin-type N-terminal cleavage/methylation domain-containing protein</fullName>
    </submittedName>
</protein>
<dbReference type="Proteomes" id="UP000809621">
    <property type="component" value="Unassembled WGS sequence"/>
</dbReference>
<evidence type="ECO:0000313" key="3">
    <source>
        <dbReference type="Proteomes" id="UP000809621"/>
    </source>
</evidence>
<dbReference type="EMBL" id="JAFEUM010000003">
    <property type="protein sequence ID" value="MBM7036689.1"/>
    <property type="molecule type" value="Genomic_DNA"/>
</dbReference>
<name>A0ABS2HKU2_9VIBR</name>
<reference evidence="2 3" key="1">
    <citation type="submission" date="2021-02" db="EMBL/GenBank/DDBJ databases">
        <authorList>
            <person name="Park J.-S."/>
        </authorList>
    </citation>
    <scope>NUCLEOTIDE SEQUENCE [LARGE SCALE GENOMIC DNA]</scope>
    <source>
        <strain evidence="2 3">188UL20-2</strain>
    </source>
</reference>
<evidence type="ECO:0000256" key="1">
    <source>
        <dbReference type="SAM" id="Phobius"/>
    </source>
</evidence>
<dbReference type="RefSeq" id="WP_205158252.1">
    <property type="nucleotide sequence ID" value="NZ_JAFEUM010000003.1"/>
</dbReference>
<feature type="transmembrane region" description="Helical" evidence="1">
    <location>
        <begin position="6"/>
        <end position="30"/>
    </location>
</feature>
<dbReference type="SUPFAM" id="SSF54523">
    <property type="entry name" value="Pili subunits"/>
    <property type="match status" value="1"/>
</dbReference>
<proteinExistence type="predicted"/>
<dbReference type="InterPro" id="IPR012902">
    <property type="entry name" value="N_methyl_site"/>
</dbReference>